<keyword evidence="1" id="KW-0812">Transmembrane</keyword>
<feature type="transmembrane region" description="Helical" evidence="1">
    <location>
        <begin position="88"/>
        <end position="113"/>
    </location>
</feature>
<dbReference type="Gene3D" id="1.20.120.1220">
    <property type="match status" value="1"/>
</dbReference>
<feature type="transmembrane region" description="Helical" evidence="1">
    <location>
        <begin position="120"/>
        <end position="138"/>
    </location>
</feature>
<organism evidence="3 4">
    <name type="scientific">Jutongia hominis</name>
    <dbReference type="NCBI Taxonomy" id="2763664"/>
    <lineage>
        <taxon>Bacteria</taxon>
        <taxon>Bacillati</taxon>
        <taxon>Bacillota</taxon>
        <taxon>Clostridia</taxon>
        <taxon>Lachnospirales</taxon>
        <taxon>Lachnospiraceae</taxon>
        <taxon>Jutongia</taxon>
    </lineage>
</organism>
<name>A0ABR7MRQ4_9FIRM</name>
<evidence type="ECO:0000259" key="2">
    <source>
        <dbReference type="Pfam" id="PF01478"/>
    </source>
</evidence>
<evidence type="ECO:0000313" key="3">
    <source>
        <dbReference type="EMBL" id="MBC8556488.1"/>
    </source>
</evidence>
<keyword evidence="1" id="KW-1133">Transmembrane helix</keyword>
<protein>
    <recommendedName>
        <fullName evidence="2">Prepilin type IV endopeptidase peptidase domain-containing protein</fullName>
    </recommendedName>
</protein>
<comment type="caution">
    <text evidence="3">The sequence shown here is derived from an EMBL/GenBank/DDBJ whole genome shotgun (WGS) entry which is preliminary data.</text>
</comment>
<keyword evidence="1" id="KW-0472">Membrane</keyword>
<feature type="transmembrane region" description="Helical" evidence="1">
    <location>
        <begin position="26"/>
        <end position="44"/>
    </location>
</feature>
<dbReference type="InterPro" id="IPR000045">
    <property type="entry name" value="Prepilin_IV_endopep_pep"/>
</dbReference>
<feature type="domain" description="Prepilin type IV endopeptidase peptidase" evidence="2">
    <location>
        <begin position="10"/>
        <end position="107"/>
    </location>
</feature>
<dbReference type="RefSeq" id="WP_022142336.1">
    <property type="nucleotide sequence ID" value="NZ_JACRSW010000008.1"/>
</dbReference>
<sequence length="139" mass="15339">MEYGIQALAGIGMVFAVITDLWQKKIAVYVIFTITIVLLFMQFCSGNGFIWICSLGSGSIFYMISLLTKEKIGKGDAFLFGMTGAAMGLWKNVMIIYISFMIAFVVALYLIILRKKNKETAFPFAPCIGLAYFLVLAAG</sequence>
<evidence type="ECO:0000313" key="4">
    <source>
        <dbReference type="Proteomes" id="UP000637513"/>
    </source>
</evidence>
<keyword evidence="4" id="KW-1185">Reference proteome</keyword>
<dbReference type="Pfam" id="PF01478">
    <property type="entry name" value="Peptidase_A24"/>
    <property type="match status" value="1"/>
</dbReference>
<evidence type="ECO:0000256" key="1">
    <source>
        <dbReference type="SAM" id="Phobius"/>
    </source>
</evidence>
<gene>
    <name evidence="3" type="ORF">H8700_02005</name>
</gene>
<reference evidence="3 4" key="1">
    <citation type="submission" date="2020-08" db="EMBL/GenBank/DDBJ databases">
        <title>Genome public.</title>
        <authorList>
            <person name="Liu C."/>
            <person name="Sun Q."/>
        </authorList>
    </citation>
    <scope>NUCLEOTIDE SEQUENCE [LARGE SCALE GENOMIC DNA]</scope>
    <source>
        <strain evidence="3 4">BX3</strain>
    </source>
</reference>
<dbReference type="Proteomes" id="UP000637513">
    <property type="component" value="Unassembled WGS sequence"/>
</dbReference>
<accession>A0ABR7MRQ4</accession>
<proteinExistence type="predicted"/>
<feature type="transmembrane region" description="Helical" evidence="1">
    <location>
        <begin position="49"/>
        <end position="68"/>
    </location>
</feature>
<dbReference type="EMBL" id="JACRSW010000008">
    <property type="protein sequence ID" value="MBC8556488.1"/>
    <property type="molecule type" value="Genomic_DNA"/>
</dbReference>